<evidence type="ECO:0000259" key="7">
    <source>
        <dbReference type="PROSITE" id="PS51362"/>
    </source>
</evidence>
<dbReference type="InterPro" id="IPR001111">
    <property type="entry name" value="TGF-b_propeptide"/>
</dbReference>
<dbReference type="InterPro" id="IPR029034">
    <property type="entry name" value="Cystine-knot_cytokine"/>
</dbReference>
<protein>
    <submittedName>
        <fullName evidence="8">Growth/differentiation factor 8</fullName>
    </submittedName>
</protein>
<evidence type="ECO:0000256" key="2">
    <source>
        <dbReference type="ARBA" id="ARBA00006656"/>
    </source>
</evidence>
<dbReference type="GO" id="GO:0005615">
    <property type="term" value="C:extracellular space"/>
    <property type="evidence" value="ECO:0007669"/>
    <property type="project" value="TreeGrafter"/>
</dbReference>
<gene>
    <name evidence="8" type="ORF">PoB_003660600</name>
</gene>
<feature type="domain" description="TGF-beta family profile" evidence="7">
    <location>
        <begin position="162"/>
        <end position="272"/>
    </location>
</feature>
<dbReference type="PANTHER" id="PTHR11848:SF262">
    <property type="entry name" value="LD29161P"/>
    <property type="match status" value="1"/>
</dbReference>
<evidence type="ECO:0000313" key="9">
    <source>
        <dbReference type="Proteomes" id="UP000735302"/>
    </source>
</evidence>
<dbReference type="GO" id="GO:0008083">
    <property type="term" value="F:growth factor activity"/>
    <property type="evidence" value="ECO:0007669"/>
    <property type="project" value="UniProtKB-KW"/>
</dbReference>
<accession>A0AAV4APL0</accession>
<evidence type="ECO:0000313" key="8">
    <source>
        <dbReference type="EMBL" id="GFO10101.1"/>
    </source>
</evidence>
<dbReference type="Gene3D" id="2.60.120.970">
    <property type="match status" value="1"/>
</dbReference>
<dbReference type="EMBL" id="BLXT01004146">
    <property type="protein sequence ID" value="GFO10101.1"/>
    <property type="molecule type" value="Genomic_DNA"/>
</dbReference>
<keyword evidence="5" id="KW-1015">Disulfide bond</keyword>
<comment type="similarity">
    <text evidence="2 6">Belongs to the TGF-beta family.</text>
</comment>
<dbReference type="Proteomes" id="UP000735302">
    <property type="component" value="Unassembled WGS sequence"/>
</dbReference>
<evidence type="ECO:0000256" key="1">
    <source>
        <dbReference type="ARBA" id="ARBA00004613"/>
    </source>
</evidence>
<dbReference type="Pfam" id="PF00019">
    <property type="entry name" value="TGF_beta"/>
    <property type="match status" value="1"/>
</dbReference>
<keyword evidence="9" id="KW-1185">Reference proteome</keyword>
<evidence type="ECO:0000256" key="3">
    <source>
        <dbReference type="ARBA" id="ARBA00022525"/>
    </source>
</evidence>
<keyword evidence="4 6" id="KW-0339">Growth factor</keyword>
<dbReference type="CDD" id="cd13751">
    <property type="entry name" value="TGF_beta_GDF8_like"/>
    <property type="match status" value="1"/>
</dbReference>
<dbReference type="SMART" id="SM00204">
    <property type="entry name" value="TGFB"/>
    <property type="match status" value="1"/>
</dbReference>
<reference evidence="8 9" key="1">
    <citation type="journal article" date="2021" name="Elife">
        <title>Chloroplast acquisition without the gene transfer in kleptoplastic sea slugs, Plakobranchus ocellatus.</title>
        <authorList>
            <person name="Maeda T."/>
            <person name="Takahashi S."/>
            <person name="Yoshida T."/>
            <person name="Shimamura S."/>
            <person name="Takaki Y."/>
            <person name="Nagai Y."/>
            <person name="Toyoda A."/>
            <person name="Suzuki Y."/>
            <person name="Arimoto A."/>
            <person name="Ishii H."/>
            <person name="Satoh N."/>
            <person name="Nishiyama T."/>
            <person name="Hasebe M."/>
            <person name="Maruyama T."/>
            <person name="Minagawa J."/>
            <person name="Obokata J."/>
            <person name="Shigenobu S."/>
        </authorList>
    </citation>
    <scope>NUCLEOTIDE SEQUENCE [LARGE SCALE GENOMIC DNA]</scope>
</reference>
<dbReference type="PROSITE" id="PS51362">
    <property type="entry name" value="TGF_BETA_2"/>
    <property type="match status" value="1"/>
</dbReference>
<evidence type="ECO:0000256" key="6">
    <source>
        <dbReference type="RuleBase" id="RU000354"/>
    </source>
</evidence>
<name>A0AAV4APL0_9GAST</name>
<dbReference type="GO" id="GO:0005125">
    <property type="term" value="F:cytokine activity"/>
    <property type="evidence" value="ECO:0007669"/>
    <property type="project" value="TreeGrafter"/>
</dbReference>
<dbReference type="InterPro" id="IPR001839">
    <property type="entry name" value="TGF-b_C"/>
</dbReference>
<proteinExistence type="inferred from homology"/>
<evidence type="ECO:0000256" key="4">
    <source>
        <dbReference type="ARBA" id="ARBA00023030"/>
    </source>
</evidence>
<organism evidence="8 9">
    <name type="scientific">Plakobranchus ocellatus</name>
    <dbReference type="NCBI Taxonomy" id="259542"/>
    <lineage>
        <taxon>Eukaryota</taxon>
        <taxon>Metazoa</taxon>
        <taxon>Spiralia</taxon>
        <taxon>Lophotrochozoa</taxon>
        <taxon>Mollusca</taxon>
        <taxon>Gastropoda</taxon>
        <taxon>Heterobranchia</taxon>
        <taxon>Euthyneura</taxon>
        <taxon>Panpulmonata</taxon>
        <taxon>Sacoglossa</taxon>
        <taxon>Placobranchoidea</taxon>
        <taxon>Plakobranchidae</taxon>
        <taxon>Plakobranchus</taxon>
    </lineage>
</organism>
<comment type="caution">
    <text evidence="8">The sequence shown here is derived from an EMBL/GenBank/DDBJ whole genome shotgun (WGS) entry which is preliminary data.</text>
</comment>
<sequence>MRLTKISRDLFAYFPHLSPVPVDLPLNLTDSVYFSPPVQLYNSKIRKAFLWLYIKKGVTRRRHITLVIERVLSESISSKRVIAKTIHSQKLLLSKAFGWKRVEFREMLKHWVRRPTTNYGLRIRALDDNQNNLVVLPPPSDVDKGYEPWLDTKILELRSHSRHRRSESLVCSDSSQERRCCRYPLEIGFVELGWEWVIAPLYVRADFCLGECHMAMMDDTPRSWMTQQLPGTGGVCCAPTRMQPLSLLYFDNDQNILYQILQNVKVTKCGCV</sequence>
<dbReference type="AlphaFoldDB" id="A0AAV4APL0"/>
<evidence type="ECO:0000256" key="5">
    <source>
        <dbReference type="ARBA" id="ARBA00023157"/>
    </source>
</evidence>
<dbReference type="Pfam" id="PF00688">
    <property type="entry name" value="TGFb_propeptide"/>
    <property type="match status" value="1"/>
</dbReference>
<dbReference type="InterPro" id="IPR015615">
    <property type="entry name" value="TGF-beta-rel"/>
</dbReference>
<dbReference type="PANTHER" id="PTHR11848">
    <property type="entry name" value="TGF-BETA FAMILY"/>
    <property type="match status" value="1"/>
</dbReference>
<dbReference type="SUPFAM" id="SSF57501">
    <property type="entry name" value="Cystine-knot cytokines"/>
    <property type="match status" value="1"/>
</dbReference>
<dbReference type="Gene3D" id="2.10.90.10">
    <property type="entry name" value="Cystine-knot cytokines"/>
    <property type="match status" value="1"/>
</dbReference>
<keyword evidence="3" id="KW-0964">Secreted</keyword>
<comment type="subcellular location">
    <subcellularLocation>
        <location evidence="1">Secreted</location>
    </subcellularLocation>
</comment>